<proteinExistence type="predicted"/>
<evidence type="ECO:0008006" key="3">
    <source>
        <dbReference type="Google" id="ProtNLM"/>
    </source>
</evidence>
<dbReference type="InterPro" id="IPR027417">
    <property type="entry name" value="P-loop_NTPase"/>
</dbReference>
<gene>
    <name evidence="1" type="ORF">V2S66_27850</name>
</gene>
<sequence length="735" mass="80378">MTQQDAGRSSSEPIVGADDWIDDIVRRSGYQEAEVRGALAVESITPPTGWSTARHSLAVRGVHFAGIKQFRDGTAAPFSFAKAIQPGVTGFGTQDENDAGKSSLLHIILWAVRGRTDLQDDVRQWLRGVLVEVTVNGEPMAVVFGVHNRRPRGKVLLLAPDADLPWEDLSHLSHRLVKEAFEASGDAPTAVPDLLEQLCEALRPHVRHELASFSSGKDLERVMDGIMSPRLGFEAIPSWGARRDGDRIDDADGALGVQGWPTWSGALLISDPSVKVVLGEELYAAVRLLQVYLGSPWAPVAATAQAFGRHLENRISVLNRQVKQARTAHTASLEQLQREIADIDRILAGLPVLADPEQIRLLVDALQRTATVYAHANDAWLQSSQAYGETSRLLESTEADVAALLEAAHTRRFWHALKPTCCPRCETDVLPERWAAEKTGRCSLCDSDLQLEPDHEPETKPLSQEELRRLLTDNSELDLDSLDDLSQARLAVLQLTDAVKSQASDMDSAKAERDVAYAALSAARSALAEVDTLAAEQRRLLELSRAQLAGQLSERSGARISDFADQVTALTRRLKIVQAAETASVTRRKEDQDELLAQVNDRLTFIGQHLGVRQLTRAELDGGAHMKITKGGTTTPFSRVNDGERLRLKIAVVAALLRVGLEAGVTRHPGLLILDSIGREEAKPADVASMIKELIQLTEDIPGLQVILTSAHGRYLHETLDAAHTYVVEPGNTLW</sequence>
<organism evidence="1 2">
    <name type="scientific">Actinacidiphila polyblastidii</name>
    <dbReference type="NCBI Taxonomy" id="3110430"/>
    <lineage>
        <taxon>Bacteria</taxon>
        <taxon>Bacillati</taxon>
        <taxon>Actinomycetota</taxon>
        <taxon>Actinomycetes</taxon>
        <taxon>Kitasatosporales</taxon>
        <taxon>Streptomycetaceae</taxon>
        <taxon>Actinacidiphila</taxon>
    </lineage>
</organism>
<name>A0ABU7PJ09_9ACTN</name>
<protein>
    <recommendedName>
        <fullName evidence="3">Rad50/SbcC-type AAA domain-containing protein</fullName>
    </recommendedName>
</protein>
<comment type="caution">
    <text evidence="1">The sequence shown here is derived from an EMBL/GenBank/DDBJ whole genome shotgun (WGS) entry which is preliminary data.</text>
</comment>
<reference evidence="1 2" key="1">
    <citation type="submission" date="2023-12" db="EMBL/GenBank/DDBJ databases">
        <title>Streptomyces sp. V4-01.</title>
        <authorList>
            <person name="Somphong A."/>
            <person name="Phongsopitanun W."/>
        </authorList>
    </citation>
    <scope>NUCLEOTIDE SEQUENCE [LARGE SCALE GENOMIC DNA]</scope>
    <source>
        <strain evidence="1 2">V4-01</strain>
    </source>
</reference>
<dbReference type="EMBL" id="JAZEWV010000034">
    <property type="protein sequence ID" value="MEE4545770.1"/>
    <property type="molecule type" value="Genomic_DNA"/>
</dbReference>
<dbReference type="SUPFAM" id="SSF52540">
    <property type="entry name" value="P-loop containing nucleoside triphosphate hydrolases"/>
    <property type="match status" value="1"/>
</dbReference>
<keyword evidence="2" id="KW-1185">Reference proteome</keyword>
<dbReference type="Proteomes" id="UP001344658">
    <property type="component" value="Unassembled WGS sequence"/>
</dbReference>
<accession>A0ABU7PJ09</accession>
<dbReference type="RefSeq" id="WP_330799476.1">
    <property type="nucleotide sequence ID" value="NZ_JAZEWV010000034.1"/>
</dbReference>
<evidence type="ECO:0000313" key="2">
    <source>
        <dbReference type="Proteomes" id="UP001344658"/>
    </source>
</evidence>
<dbReference type="Gene3D" id="3.40.50.300">
    <property type="entry name" value="P-loop containing nucleotide triphosphate hydrolases"/>
    <property type="match status" value="1"/>
</dbReference>
<evidence type="ECO:0000313" key="1">
    <source>
        <dbReference type="EMBL" id="MEE4545770.1"/>
    </source>
</evidence>